<dbReference type="InParanoid" id="A0A7M7HM96"/>
<evidence type="ECO:0000256" key="7">
    <source>
        <dbReference type="SAM" id="MobiDB-lite"/>
    </source>
</evidence>
<feature type="transmembrane region" description="Helical" evidence="8">
    <location>
        <begin position="917"/>
        <end position="936"/>
    </location>
</feature>
<dbReference type="KEGG" id="spu:592970"/>
<dbReference type="PROSITE" id="PS50156">
    <property type="entry name" value="SSD"/>
    <property type="match status" value="1"/>
</dbReference>
<reference evidence="11" key="1">
    <citation type="submission" date="2015-02" db="EMBL/GenBank/DDBJ databases">
        <title>Genome sequencing for Strongylocentrotus purpuratus.</title>
        <authorList>
            <person name="Murali S."/>
            <person name="Liu Y."/>
            <person name="Vee V."/>
            <person name="English A."/>
            <person name="Wang M."/>
            <person name="Skinner E."/>
            <person name="Han Y."/>
            <person name="Muzny D.M."/>
            <person name="Worley K.C."/>
            <person name="Gibbs R.A."/>
        </authorList>
    </citation>
    <scope>NUCLEOTIDE SEQUENCE</scope>
</reference>
<dbReference type="InterPro" id="IPR052081">
    <property type="entry name" value="Dispatched_Hh_regulator"/>
</dbReference>
<proteinExistence type="inferred from homology"/>
<dbReference type="OrthoDB" id="193905at2759"/>
<dbReference type="Proteomes" id="UP000007110">
    <property type="component" value="Unassembled WGS sequence"/>
</dbReference>
<dbReference type="AlphaFoldDB" id="A0A7M7HM96"/>
<evidence type="ECO:0000259" key="9">
    <source>
        <dbReference type="PROSITE" id="PS50156"/>
    </source>
</evidence>
<dbReference type="SUPFAM" id="SSF82866">
    <property type="entry name" value="Multidrug efflux transporter AcrB transmembrane domain"/>
    <property type="match status" value="2"/>
</dbReference>
<feature type="transmembrane region" description="Helical" evidence="8">
    <location>
        <begin position="479"/>
        <end position="505"/>
    </location>
</feature>
<dbReference type="PANTHER" id="PTHR45951">
    <property type="entry name" value="PROTEIN DISPATCHED-RELATED"/>
    <property type="match status" value="1"/>
</dbReference>
<evidence type="ECO:0000256" key="3">
    <source>
        <dbReference type="ARBA" id="ARBA00022989"/>
    </source>
</evidence>
<feature type="transmembrane region" description="Helical" evidence="8">
    <location>
        <begin position="43"/>
        <end position="63"/>
    </location>
</feature>
<dbReference type="GeneID" id="592970"/>
<dbReference type="InterPro" id="IPR053958">
    <property type="entry name" value="HMGCR/SNAP/NPC1-like_SSD"/>
</dbReference>
<comment type="subcellular location">
    <subcellularLocation>
        <location evidence="1">Membrane</location>
        <topology evidence="1">Multi-pass membrane protein</topology>
    </subcellularLocation>
</comment>
<dbReference type="PANTHER" id="PTHR45951:SF3">
    <property type="entry name" value="PROTEIN DISPATCHED"/>
    <property type="match status" value="1"/>
</dbReference>
<dbReference type="Gene3D" id="1.20.1640.10">
    <property type="entry name" value="Multidrug efflux transporter AcrB transmembrane domain"/>
    <property type="match status" value="2"/>
</dbReference>
<evidence type="ECO:0000313" key="11">
    <source>
        <dbReference type="Proteomes" id="UP000007110"/>
    </source>
</evidence>
<evidence type="ECO:0000256" key="8">
    <source>
        <dbReference type="SAM" id="Phobius"/>
    </source>
</evidence>
<dbReference type="EnsemblMetazoa" id="XM_011672891">
    <property type="protein sequence ID" value="XP_011671193"/>
    <property type="gene ID" value="LOC592970"/>
</dbReference>
<feature type="transmembrane region" description="Helical" evidence="8">
    <location>
        <begin position="555"/>
        <end position="574"/>
    </location>
</feature>
<evidence type="ECO:0000256" key="5">
    <source>
        <dbReference type="ARBA" id="ARBA00023180"/>
    </source>
</evidence>
<name>A0A7M7HM96_STRPU</name>
<comment type="similarity">
    <text evidence="6">Belongs to the dispatched family.</text>
</comment>
<organism evidence="10 11">
    <name type="scientific">Strongylocentrotus purpuratus</name>
    <name type="common">Purple sea urchin</name>
    <dbReference type="NCBI Taxonomy" id="7668"/>
    <lineage>
        <taxon>Eukaryota</taxon>
        <taxon>Metazoa</taxon>
        <taxon>Echinodermata</taxon>
        <taxon>Eleutherozoa</taxon>
        <taxon>Echinozoa</taxon>
        <taxon>Echinoidea</taxon>
        <taxon>Euechinoidea</taxon>
        <taxon>Echinacea</taxon>
        <taxon>Camarodonta</taxon>
        <taxon>Echinidea</taxon>
        <taxon>Strongylocentrotidae</taxon>
        <taxon>Strongylocentrotus</taxon>
    </lineage>
</organism>
<dbReference type="GO" id="GO:0007224">
    <property type="term" value="P:smoothened signaling pathway"/>
    <property type="evidence" value="ECO:0000318"/>
    <property type="project" value="GO_Central"/>
</dbReference>
<keyword evidence="4 8" id="KW-0472">Membrane</keyword>
<dbReference type="RefSeq" id="XP_011671193.2">
    <property type="nucleotide sequence ID" value="XM_011672891.2"/>
</dbReference>
<evidence type="ECO:0000256" key="4">
    <source>
        <dbReference type="ARBA" id="ARBA00023136"/>
    </source>
</evidence>
<feature type="transmembrane region" description="Helical" evidence="8">
    <location>
        <begin position="350"/>
        <end position="368"/>
    </location>
</feature>
<feature type="transmembrane region" description="Helical" evidence="8">
    <location>
        <begin position="375"/>
        <end position="394"/>
    </location>
</feature>
<feature type="transmembrane region" description="Helical" evidence="8">
    <location>
        <begin position="448"/>
        <end position="467"/>
    </location>
</feature>
<feature type="transmembrane region" description="Helical" evidence="8">
    <location>
        <begin position="874"/>
        <end position="896"/>
    </location>
</feature>
<accession>A0A7M7HM96</accession>
<evidence type="ECO:0000256" key="6">
    <source>
        <dbReference type="ARBA" id="ARBA00038046"/>
    </source>
</evidence>
<evidence type="ECO:0000313" key="10">
    <source>
        <dbReference type="EnsemblMetazoa" id="XP_011671193"/>
    </source>
</evidence>
<feature type="transmembrane region" description="Helical" evidence="8">
    <location>
        <begin position="846"/>
        <end position="868"/>
    </location>
</feature>
<feature type="transmembrane region" description="Helical" evidence="8">
    <location>
        <begin position="400"/>
        <end position="427"/>
    </location>
</feature>
<feature type="transmembrane region" description="Helical" evidence="8">
    <location>
        <begin position="822"/>
        <end position="839"/>
    </location>
</feature>
<feature type="transmembrane region" description="Helical" evidence="8">
    <location>
        <begin position="942"/>
        <end position="966"/>
    </location>
</feature>
<keyword evidence="2 8" id="KW-0812">Transmembrane</keyword>
<keyword evidence="3 8" id="KW-1133">Transmembrane helix</keyword>
<dbReference type="Pfam" id="PF12349">
    <property type="entry name" value="Sterol-sensing"/>
    <property type="match status" value="1"/>
</dbReference>
<feature type="region of interest" description="Disordered" evidence="7">
    <location>
        <begin position="991"/>
        <end position="1011"/>
    </location>
</feature>
<reference evidence="10" key="2">
    <citation type="submission" date="2021-01" db="UniProtKB">
        <authorList>
            <consortium name="EnsemblMetazoa"/>
        </authorList>
    </citation>
    <scope>IDENTIFICATION</scope>
</reference>
<keyword evidence="11" id="KW-1185">Reference proteome</keyword>
<evidence type="ECO:0000256" key="2">
    <source>
        <dbReference type="ARBA" id="ARBA00022692"/>
    </source>
</evidence>
<keyword evidence="5" id="KW-0325">Glycoprotein</keyword>
<protein>
    <recommendedName>
        <fullName evidence="9">SSD domain-containing protein</fullName>
    </recommendedName>
</protein>
<dbReference type="InterPro" id="IPR000731">
    <property type="entry name" value="SSD"/>
</dbReference>
<evidence type="ECO:0000256" key="1">
    <source>
        <dbReference type="ARBA" id="ARBA00004141"/>
    </source>
</evidence>
<dbReference type="GO" id="GO:0016020">
    <property type="term" value="C:membrane"/>
    <property type="evidence" value="ECO:0000318"/>
    <property type="project" value="GO_Central"/>
</dbReference>
<feature type="domain" description="SSD" evidence="9">
    <location>
        <begin position="375"/>
        <end position="504"/>
    </location>
</feature>
<sequence>MAMEMDAMNSEARPKPLTKESSRTWFCYNPAIIHARLFTRFPFIMILLQVIMIVLLTFLTVYIHGPPTFEDASSGIEARGTPIHDRIIPLESFQRGDVVFSPTPNLSLNLVLNLSDTASTTDSTTVYTAGTPSIPICGNPMTAGASSFRAVYAPSSSAVELLTLDSLLSMCQQDDTFVRNSSTFKTVCTKQSDSSSQCCPSWSIPNYISALNGRSSCYDLTAEDIAFARLLLLECAPYYTSGALSAECGSGTNCTGVPSNCTTYNAIYFMFFANSPSDFSIQVAETGDLTLTTSLQIVSLNPLVAAGDRTLYNDAVNRRNVDNGITKIEAIGTNRLAKYFLISEPLMQDLIYAGVGGAIMILLIWVYLSSLFIAIMVIFEIIFSVALAYFFYYVVFRLTFFAFGNMLAIVLILGVGADDAFIFYDIFENTRRKHPDAKQEFILVETMKHAFPTMFVTSLTTASALFVNVASSVTNIRLYGIYSGTVVLCNFLFTMTWSPATAIIYDRHLRLLFQASSASKERRFHKMRNHWHTLRNFLRRIFEVYLPMLAFKLRCLWILLFTGLSIGALMVVFWKPQLRASTANTEFQIFTLKHPLERYDQVFRSTFDIERAKLTPLPFIVVWGTVPVDNGDPFDPGSRGHVQLDDSFNLDDPESQVWLLDFCSEVRQQGFYNSPSVVYEDCFIEKMKIFMETPCIPSSIGTDLSPCCGQTSFPYSADLLKLCAPKYAAYTCEFISGGCPTAIPGFRFDSENNINAFLIQFQSTAISQLEFAPAKEYYDTALAWVEEKVKTAPVGLQGGWFGTLSLAQPFYVDLIIQLKRDTPLALGLSLIIAMIVLLITNRNVLIAFYAALSIGGSVVTSVAIFVLIGWELKVFESVLIILTVGLATDFTIHYGVAYRLAPHDDRRNRAQYSLSTLASANTMAALSSFMIGAMMLPANVLIFYQLGIALEVVIAVSWSFGTFFFLPLCYVSGPQGTCCLIYCCCRKSKVDVDSGRSNENSGNSLHDMKDI</sequence>